<dbReference type="STRING" id="633440.SAMN05421869_10888"/>
<sequence>MAPSTDPLPTVAELAPRLAGLALENVTREFPNAPQHLLTGPGDLVPPRVHHPAFYGSYDWHSAVHMHWLLVRLLRRHRAEIDEAAVRELLDRHLTPEHLMAEAAYLRANPTFERPYGWGWLLALAAECEKAGDDGARWAAALRPAVTTVAELVEGWLAKATYPVRHGVHANSAFALGLVLDSAGPAALADVVTEAARRWFGADRDYPAAWEPSGQDFVSPALTEADLMRRVLTPEEFAVWLSAFLPGLEHGEPRALLEPPIVSDGRDPQIGHLIGLALSRAAALWSIAAALPAGDGRRPRLTAAAEEQLRAALPQVIAGDFVSDHWLATFAVLALDAAESV</sequence>
<evidence type="ECO:0008006" key="3">
    <source>
        <dbReference type="Google" id="ProtNLM"/>
    </source>
</evidence>
<evidence type="ECO:0000313" key="1">
    <source>
        <dbReference type="EMBL" id="SDI97983.1"/>
    </source>
</evidence>
<accession>A0A1G8PZX7</accession>
<protein>
    <recommendedName>
        <fullName evidence="3">DUF2891 domain-containing protein</fullName>
    </recommendedName>
</protein>
<keyword evidence="2" id="KW-1185">Reference proteome</keyword>
<reference evidence="1 2" key="1">
    <citation type="submission" date="2016-10" db="EMBL/GenBank/DDBJ databases">
        <authorList>
            <person name="de Groot N.N."/>
        </authorList>
    </citation>
    <scope>NUCLEOTIDE SEQUENCE [LARGE SCALE GENOMIC DNA]</scope>
    <source>
        <strain evidence="1 2">CGMCC 4.6533</strain>
    </source>
</reference>
<name>A0A1G8PZX7_9ACTN</name>
<organism evidence="1 2">
    <name type="scientific">Nonomuraea jiangxiensis</name>
    <dbReference type="NCBI Taxonomy" id="633440"/>
    <lineage>
        <taxon>Bacteria</taxon>
        <taxon>Bacillati</taxon>
        <taxon>Actinomycetota</taxon>
        <taxon>Actinomycetes</taxon>
        <taxon>Streptosporangiales</taxon>
        <taxon>Streptosporangiaceae</taxon>
        <taxon>Nonomuraea</taxon>
    </lineage>
</organism>
<dbReference type="EMBL" id="FNDJ01000008">
    <property type="protein sequence ID" value="SDI97983.1"/>
    <property type="molecule type" value="Genomic_DNA"/>
</dbReference>
<dbReference type="Pfam" id="PF11199">
    <property type="entry name" value="DUF2891"/>
    <property type="match status" value="1"/>
</dbReference>
<gene>
    <name evidence="1" type="ORF">SAMN05421869_10888</name>
</gene>
<dbReference type="InterPro" id="IPR021365">
    <property type="entry name" value="DUF2891"/>
</dbReference>
<dbReference type="AlphaFoldDB" id="A0A1G8PZX7"/>
<evidence type="ECO:0000313" key="2">
    <source>
        <dbReference type="Proteomes" id="UP000199202"/>
    </source>
</evidence>
<dbReference type="Proteomes" id="UP000199202">
    <property type="component" value="Unassembled WGS sequence"/>
</dbReference>
<dbReference type="RefSeq" id="WP_218135840.1">
    <property type="nucleotide sequence ID" value="NZ_FNDJ01000008.1"/>
</dbReference>
<proteinExistence type="predicted"/>